<evidence type="ECO:0000313" key="3">
    <source>
        <dbReference type="Proteomes" id="UP000605990"/>
    </source>
</evidence>
<reference evidence="2 3" key="1">
    <citation type="submission" date="2020-08" db="EMBL/GenBank/DDBJ databases">
        <title>Description of novel Flavobacterium F-408 isolate.</title>
        <authorList>
            <person name="Saticioglu I.B."/>
            <person name="Duman M."/>
            <person name="Altun S."/>
        </authorList>
    </citation>
    <scope>NUCLEOTIDE SEQUENCE [LARGE SCALE GENOMIC DNA]</scope>
    <source>
        <strain evidence="2 3">F-408</strain>
    </source>
</reference>
<keyword evidence="1" id="KW-0812">Transmembrane</keyword>
<feature type="transmembrane region" description="Helical" evidence="1">
    <location>
        <begin position="224"/>
        <end position="243"/>
    </location>
</feature>
<feature type="transmembrane region" description="Helical" evidence="1">
    <location>
        <begin position="41"/>
        <end position="61"/>
    </location>
</feature>
<sequence>MVIWKKIFDFYIKSSLHVALSAFALVSMTMYFFNISENFEVKAFAFFGTIVGYNFVKYDALARLNKITIKKELRLIILLSIFSGLASFYYFLKLQFITQSVGVFVFVLLLLYTLPFFPNKRNARNWKGIKIYIVSLCWVGVTVILPLINAKVGFTSDVLLLSIQRFILIFVLVLIFEIIDINTDDPHLQTVPQQIGVEKTKLLGYGLLIVLLLLEFLYEANHDYTPLLFKIIVSGSIALFLYFANENRSRYYTSFWVEAIPVFWWLMLVFVYD</sequence>
<dbReference type="EMBL" id="JACRUN010000009">
    <property type="protein sequence ID" value="MBC5835944.1"/>
    <property type="molecule type" value="Genomic_DNA"/>
</dbReference>
<proteinExistence type="predicted"/>
<evidence type="ECO:0000256" key="1">
    <source>
        <dbReference type="SAM" id="Phobius"/>
    </source>
</evidence>
<feature type="transmembrane region" description="Helical" evidence="1">
    <location>
        <begin position="202"/>
        <end position="218"/>
    </location>
</feature>
<feature type="transmembrane region" description="Helical" evidence="1">
    <location>
        <begin position="73"/>
        <end position="91"/>
    </location>
</feature>
<evidence type="ECO:0000313" key="2">
    <source>
        <dbReference type="EMBL" id="MBC5835944.1"/>
    </source>
</evidence>
<comment type="caution">
    <text evidence="2">The sequence shown here is derived from an EMBL/GenBank/DDBJ whole genome shotgun (WGS) entry which is preliminary data.</text>
</comment>
<protein>
    <recommendedName>
        <fullName evidence="4">Prenyltransferase</fullName>
    </recommendedName>
</protein>
<accession>A0ABR7J1K4</accession>
<feature type="transmembrane region" description="Helical" evidence="1">
    <location>
        <begin position="97"/>
        <end position="117"/>
    </location>
</feature>
<feature type="transmembrane region" description="Helical" evidence="1">
    <location>
        <begin position="160"/>
        <end position="181"/>
    </location>
</feature>
<feature type="transmembrane region" description="Helical" evidence="1">
    <location>
        <begin position="129"/>
        <end position="148"/>
    </location>
</feature>
<keyword evidence="1" id="KW-0472">Membrane</keyword>
<feature type="transmembrane region" description="Helical" evidence="1">
    <location>
        <begin position="16"/>
        <end position="35"/>
    </location>
</feature>
<keyword evidence="1" id="KW-1133">Transmembrane helix</keyword>
<organism evidence="2 3">
    <name type="scientific">Flavobacterium bernardetii</name>
    <dbReference type="NCBI Taxonomy" id="2813823"/>
    <lineage>
        <taxon>Bacteria</taxon>
        <taxon>Pseudomonadati</taxon>
        <taxon>Bacteroidota</taxon>
        <taxon>Flavobacteriia</taxon>
        <taxon>Flavobacteriales</taxon>
        <taxon>Flavobacteriaceae</taxon>
        <taxon>Flavobacterium</taxon>
    </lineage>
</organism>
<feature type="transmembrane region" description="Helical" evidence="1">
    <location>
        <begin position="255"/>
        <end position="272"/>
    </location>
</feature>
<gene>
    <name evidence="2" type="ORF">H8R27_13700</name>
</gene>
<name>A0ABR7J1K4_9FLAO</name>
<dbReference type="RefSeq" id="WP_166130539.1">
    <property type="nucleotide sequence ID" value="NZ_JACRUN010000009.1"/>
</dbReference>
<dbReference type="Proteomes" id="UP000605990">
    <property type="component" value="Unassembled WGS sequence"/>
</dbReference>
<evidence type="ECO:0008006" key="4">
    <source>
        <dbReference type="Google" id="ProtNLM"/>
    </source>
</evidence>
<keyword evidence="3" id="KW-1185">Reference proteome</keyword>